<dbReference type="Pfam" id="PF00990">
    <property type="entry name" value="GGDEF"/>
    <property type="match status" value="1"/>
</dbReference>
<keyword evidence="1" id="KW-0472">Membrane</keyword>
<comment type="caution">
    <text evidence="4">The sequence shown here is derived from an EMBL/GenBank/DDBJ whole genome shotgun (WGS) entry which is preliminary data.</text>
</comment>
<feature type="domain" description="GGDEF" evidence="3">
    <location>
        <begin position="494"/>
        <end position="626"/>
    </location>
</feature>
<dbReference type="PROSITE" id="PS50883">
    <property type="entry name" value="EAL"/>
    <property type="match status" value="1"/>
</dbReference>
<dbReference type="EMBL" id="SNXI01000006">
    <property type="protein sequence ID" value="TDP37571.1"/>
    <property type="molecule type" value="Genomic_DNA"/>
</dbReference>
<dbReference type="OrthoDB" id="6231285at2"/>
<evidence type="ECO:0000256" key="1">
    <source>
        <dbReference type="SAM" id="Phobius"/>
    </source>
</evidence>
<accession>A0A4R6PHS2</accession>
<gene>
    <name evidence="4" type="ORF">DEU29_10633</name>
</gene>
<feature type="transmembrane region" description="Helical" evidence="1">
    <location>
        <begin position="12"/>
        <end position="34"/>
    </location>
</feature>
<dbReference type="InterPro" id="IPR001633">
    <property type="entry name" value="EAL_dom"/>
</dbReference>
<dbReference type="InterPro" id="IPR052155">
    <property type="entry name" value="Biofilm_reg_signaling"/>
</dbReference>
<dbReference type="AlphaFoldDB" id="A0A4R6PHS2"/>
<dbReference type="CDD" id="cd01949">
    <property type="entry name" value="GGDEF"/>
    <property type="match status" value="1"/>
</dbReference>
<dbReference type="SUPFAM" id="SSF55073">
    <property type="entry name" value="Nucleotide cyclase"/>
    <property type="match status" value="1"/>
</dbReference>
<feature type="transmembrane region" description="Helical" evidence="1">
    <location>
        <begin position="152"/>
        <end position="172"/>
    </location>
</feature>
<feature type="transmembrane region" description="Helical" evidence="1">
    <location>
        <begin position="429"/>
        <end position="449"/>
    </location>
</feature>
<feature type="domain" description="EAL" evidence="2">
    <location>
        <begin position="635"/>
        <end position="887"/>
    </location>
</feature>
<feature type="transmembrane region" description="Helical" evidence="1">
    <location>
        <begin position="122"/>
        <end position="140"/>
    </location>
</feature>
<dbReference type="PANTHER" id="PTHR44757">
    <property type="entry name" value="DIGUANYLATE CYCLASE DGCP"/>
    <property type="match status" value="1"/>
</dbReference>
<keyword evidence="1" id="KW-0812">Transmembrane</keyword>
<dbReference type="InterPro" id="IPR035919">
    <property type="entry name" value="EAL_sf"/>
</dbReference>
<keyword evidence="5" id="KW-1185">Reference proteome</keyword>
<dbReference type="PANTHER" id="PTHR44757:SF2">
    <property type="entry name" value="BIOFILM ARCHITECTURE MAINTENANCE PROTEIN MBAA"/>
    <property type="match status" value="1"/>
</dbReference>
<sequence>MLNQLTDNLSSSLVPLMGLVCLLFGLVGVIDLAVSANAEIMPALTPVLSLATIVTGLAILSYLASWWLLTRMLGVVIIISAVYSAWFAETQMSVFLPPVALLVGSVFLLSSNHNFSFRWSKFTGLLLATLSTALFISLWVRGYTTQWATNPITVTAAMVITTAVALAFLLLPSAKRQNTYPHPVGLFLAGAIVTATIAIWAVVSNQHIDNIKHRGELNLRTSSETISERLVIQDAAIQRLVNRWENVGAQDLKTLIEIDSQTYINDFGLIEAIAIFEQPNRMLPASSGVDEALDIFSIESIKQWRADNFSTQAAVVVEKSLHSNQPRFVLVYPINSQDKQPKQLAVVLNISKLLDVRKIPYLDYFDTYLKLSADYYLPIASSEFYTLSEAELADLHFFQLSTELPVFGEQPMVFHAALNSPSVFWHNAMINQFILIVGLLLSVLFLATFDVNRRLNRERNKLYNLANFDTVTGLIRRDVLEQRIEDYLAKNRHLECGVLFIDLDGFKAINDNLGINIGNRLLRAVAERLKEKQLDDVEIARFSGDEFIVFLRYSSIDNCITVAERLLSRIREKFSFDELELYLTASIGISQPKLEQTTAELLIQNADVAMSKAKERGGNTFQLFTESMGVKYEHALHLRNKMQTAIEADSFEVYFQPYVAANSNKIIGAEALARWPQADGSFISPAEFIAIAEQTGQIVPLSTLIMRKAFAQLAKIQHNSDFVMSVNLSVKQFQRENITQLVSSLATEFNVPLHRLQFELTESVMVDDAQQVFTELAELRTIGCQIAIDDFGTGFSSLAYLNKLPVDVLKIDREFTQSIYTDPASQTICKAIISMAHGLNKHIIVEGIETTEQADFFKRLGCMGLQGFLFYKPMPFEQLDNLLNPSDSKASVSSFPPEKE</sequence>
<keyword evidence="1" id="KW-1133">Transmembrane helix</keyword>
<dbReference type="RefSeq" id="WP_133539423.1">
    <property type="nucleotide sequence ID" value="NZ_SNXI01000006.1"/>
</dbReference>
<feature type="transmembrane region" description="Helical" evidence="1">
    <location>
        <begin position="184"/>
        <end position="203"/>
    </location>
</feature>
<feature type="transmembrane region" description="Helical" evidence="1">
    <location>
        <begin position="67"/>
        <end position="86"/>
    </location>
</feature>
<dbReference type="SMART" id="SM00052">
    <property type="entry name" value="EAL"/>
    <property type="match status" value="1"/>
</dbReference>
<protein>
    <submittedName>
        <fullName evidence="4">Diguanylate cyclase (GGDEF)-like protein</fullName>
    </submittedName>
</protein>
<dbReference type="NCBIfam" id="TIGR00254">
    <property type="entry name" value="GGDEF"/>
    <property type="match status" value="1"/>
</dbReference>
<dbReference type="PROSITE" id="PS50887">
    <property type="entry name" value="GGDEF"/>
    <property type="match status" value="1"/>
</dbReference>
<reference evidence="4 5" key="1">
    <citation type="submission" date="2019-03" db="EMBL/GenBank/DDBJ databases">
        <title>Freshwater and sediment microbial communities from various areas in North America, analyzing microbe dynamics in response to fracking.</title>
        <authorList>
            <person name="Lamendella R."/>
        </authorList>
    </citation>
    <scope>NUCLEOTIDE SEQUENCE [LARGE SCALE GENOMIC DNA]</scope>
    <source>
        <strain evidence="4 5">18_TX</strain>
    </source>
</reference>
<evidence type="ECO:0000313" key="5">
    <source>
        <dbReference type="Proteomes" id="UP000295531"/>
    </source>
</evidence>
<dbReference type="Gene3D" id="3.20.20.450">
    <property type="entry name" value="EAL domain"/>
    <property type="match status" value="1"/>
</dbReference>
<proteinExistence type="predicted"/>
<evidence type="ECO:0000259" key="3">
    <source>
        <dbReference type="PROSITE" id="PS50887"/>
    </source>
</evidence>
<name>A0A4R6PHS2_9GAMM</name>
<dbReference type="Proteomes" id="UP000295531">
    <property type="component" value="Unassembled WGS sequence"/>
</dbReference>
<dbReference type="InterPro" id="IPR000160">
    <property type="entry name" value="GGDEF_dom"/>
</dbReference>
<dbReference type="InterPro" id="IPR043128">
    <property type="entry name" value="Rev_trsase/Diguanyl_cyclase"/>
</dbReference>
<dbReference type="Pfam" id="PF00563">
    <property type="entry name" value="EAL"/>
    <property type="match status" value="1"/>
</dbReference>
<dbReference type="CDD" id="cd01948">
    <property type="entry name" value="EAL"/>
    <property type="match status" value="1"/>
</dbReference>
<evidence type="ECO:0000259" key="2">
    <source>
        <dbReference type="PROSITE" id="PS50883"/>
    </source>
</evidence>
<dbReference type="Gene3D" id="3.30.70.270">
    <property type="match status" value="1"/>
</dbReference>
<organism evidence="4 5">
    <name type="scientific">Idiomarina aquatica</name>
    <dbReference type="NCBI Taxonomy" id="1327752"/>
    <lineage>
        <taxon>Bacteria</taxon>
        <taxon>Pseudomonadati</taxon>
        <taxon>Pseudomonadota</taxon>
        <taxon>Gammaproteobacteria</taxon>
        <taxon>Alteromonadales</taxon>
        <taxon>Idiomarinaceae</taxon>
        <taxon>Idiomarina</taxon>
    </lineage>
</organism>
<dbReference type="SMART" id="SM00267">
    <property type="entry name" value="GGDEF"/>
    <property type="match status" value="1"/>
</dbReference>
<dbReference type="SUPFAM" id="SSF141868">
    <property type="entry name" value="EAL domain-like"/>
    <property type="match status" value="1"/>
</dbReference>
<dbReference type="InterPro" id="IPR029787">
    <property type="entry name" value="Nucleotide_cyclase"/>
</dbReference>
<evidence type="ECO:0000313" key="4">
    <source>
        <dbReference type="EMBL" id="TDP37571.1"/>
    </source>
</evidence>
<feature type="transmembrane region" description="Helical" evidence="1">
    <location>
        <begin position="40"/>
        <end position="60"/>
    </location>
</feature>